<dbReference type="AlphaFoldDB" id="A0AAE1D1T0"/>
<keyword evidence="1" id="KW-0472">Membrane</keyword>
<proteinExistence type="predicted"/>
<evidence type="ECO:0000256" key="1">
    <source>
        <dbReference type="SAM" id="Phobius"/>
    </source>
</evidence>
<gene>
    <name evidence="2" type="ORF">RRG08_046225</name>
</gene>
<protein>
    <submittedName>
        <fullName evidence="2">Uncharacterized protein</fullName>
    </submittedName>
</protein>
<comment type="caution">
    <text evidence="2">The sequence shown here is derived from an EMBL/GenBank/DDBJ whole genome shotgun (WGS) entry which is preliminary data.</text>
</comment>
<evidence type="ECO:0000313" key="2">
    <source>
        <dbReference type="EMBL" id="KAK3751953.1"/>
    </source>
</evidence>
<keyword evidence="1" id="KW-1133">Transmembrane helix</keyword>
<sequence>MRISCGLWSSHTRHKELSPQLCGCGWLQRGSRDVFYRSRLREMMPLRSSFWLNHSAVVFGYFLDIALTLLTGQTNQRPGRSGL</sequence>
<feature type="transmembrane region" description="Helical" evidence="1">
    <location>
        <begin position="50"/>
        <end position="70"/>
    </location>
</feature>
<accession>A0AAE1D1T0</accession>
<name>A0AAE1D1T0_9GAST</name>
<dbReference type="EMBL" id="JAWDGP010005803">
    <property type="protein sequence ID" value="KAK3751953.1"/>
    <property type="molecule type" value="Genomic_DNA"/>
</dbReference>
<keyword evidence="3" id="KW-1185">Reference proteome</keyword>
<reference evidence="2" key="1">
    <citation type="journal article" date="2023" name="G3 (Bethesda)">
        <title>A reference genome for the long-term kleptoplast-retaining sea slug Elysia crispata morphotype clarki.</title>
        <authorList>
            <person name="Eastman K.E."/>
            <person name="Pendleton A.L."/>
            <person name="Shaikh M.A."/>
            <person name="Suttiyut T."/>
            <person name="Ogas R."/>
            <person name="Tomko P."/>
            <person name="Gavelis G."/>
            <person name="Widhalm J.R."/>
            <person name="Wisecaver J.H."/>
        </authorList>
    </citation>
    <scope>NUCLEOTIDE SEQUENCE</scope>
    <source>
        <strain evidence="2">ECLA1</strain>
    </source>
</reference>
<dbReference type="Proteomes" id="UP001283361">
    <property type="component" value="Unassembled WGS sequence"/>
</dbReference>
<evidence type="ECO:0000313" key="3">
    <source>
        <dbReference type="Proteomes" id="UP001283361"/>
    </source>
</evidence>
<keyword evidence="1" id="KW-0812">Transmembrane</keyword>
<organism evidence="2 3">
    <name type="scientific">Elysia crispata</name>
    <name type="common">lettuce slug</name>
    <dbReference type="NCBI Taxonomy" id="231223"/>
    <lineage>
        <taxon>Eukaryota</taxon>
        <taxon>Metazoa</taxon>
        <taxon>Spiralia</taxon>
        <taxon>Lophotrochozoa</taxon>
        <taxon>Mollusca</taxon>
        <taxon>Gastropoda</taxon>
        <taxon>Heterobranchia</taxon>
        <taxon>Euthyneura</taxon>
        <taxon>Panpulmonata</taxon>
        <taxon>Sacoglossa</taxon>
        <taxon>Placobranchoidea</taxon>
        <taxon>Plakobranchidae</taxon>
        <taxon>Elysia</taxon>
    </lineage>
</organism>